<comment type="similarity">
    <text evidence="7">Belongs to the PINc/VapC protein family.</text>
</comment>
<dbReference type="EMBL" id="LAZR01067038">
    <property type="protein sequence ID" value="KKK52390.1"/>
    <property type="molecule type" value="Genomic_DNA"/>
</dbReference>
<dbReference type="Pfam" id="PF01850">
    <property type="entry name" value="PIN"/>
    <property type="match status" value="1"/>
</dbReference>
<comment type="caution">
    <text evidence="9">The sequence shown here is derived from an EMBL/GenBank/DDBJ whole genome shotgun (WGS) entry which is preliminary data.</text>
</comment>
<dbReference type="GO" id="GO:0004540">
    <property type="term" value="F:RNA nuclease activity"/>
    <property type="evidence" value="ECO:0007669"/>
    <property type="project" value="InterPro"/>
</dbReference>
<dbReference type="CDD" id="cd09881">
    <property type="entry name" value="PIN_VapC4-5_FitB-like"/>
    <property type="match status" value="1"/>
</dbReference>
<feature type="domain" description="PIN" evidence="8">
    <location>
        <begin position="3"/>
        <end position="123"/>
    </location>
</feature>
<evidence type="ECO:0000256" key="7">
    <source>
        <dbReference type="ARBA" id="ARBA00038093"/>
    </source>
</evidence>
<keyword evidence="6" id="KW-0460">Magnesium</keyword>
<keyword evidence="2" id="KW-1277">Toxin-antitoxin system</keyword>
<comment type="cofactor">
    <cofactor evidence="1">
        <name>Mg(2+)</name>
        <dbReference type="ChEBI" id="CHEBI:18420"/>
    </cofactor>
</comment>
<dbReference type="InterPro" id="IPR050556">
    <property type="entry name" value="Type_II_TA_system_RNase"/>
</dbReference>
<gene>
    <name evidence="9" type="ORF">LCGC14_3105420</name>
</gene>
<dbReference type="InterPro" id="IPR029060">
    <property type="entry name" value="PIN-like_dom_sf"/>
</dbReference>
<evidence type="ECO:0000256" key="1">
    <source>
        <dbReference type="ARBA" id="ARBA00001946"/>
    </source>
</evidence>
<sequence length="132" mass="14941">MKYLLDTNICIYIIKKKPFQVFEKLETLQINDVGISAITLAELEYGISKSTFPEKNKIALIKFLAPLEILPFTEKAAEIYGKIRSYLEKTGSIIGTLDLFIGAHAKSENLVLVTNNVTEFSRISNLKIENWV</sequence>
<reference evidence="9" key="1">
    <citation type="journal article" date="2015" name="Nature">
        <title>Complex archaea that bridge the gap between prokaryotes and eukaryotes.</title>
        <authorList>
            <person name="Spang A."/>
            <person name="Saw J.H."/>
            <person name="Jorgensen S.L."/>
            <person name="Zaremba-Niedzwiedzka K."/>
            <person name="Martijn J."/>
            <person name="Lind A.E."/>
            <person name="van Eijk R."/>
            <person name="Schleper C."/>
            <person name="Guy L."/>
            <person name="Ettema T.J."/>
        </authorList>
    </citation>
    <scope>NUCLEOTIDE SEQUENCE</scope>
</reference>
<dbReference type="PANTHER" id="PTHR33653:SF1">
    <property type="entry name" value="RIBONUCLEASE VAPC2"/>
    <property type="match status" value="1"/>
</dbReference>
<protein>
    <recommendedName>
        <fullName evidence="8">PIN domain-containing protein</fullName>
    </recommendedName>
</protein>
<dbReference type="AlphaFoldDB" id="A0A0F8WVG6"/>
<dbReference type="InterPro" id="IPR022907">
    <property type="entry name" value="VapC_family"/>
</dbReference>
<evidence type="ECO:0000256" key="3">
    <source>
        <dbReference type="ARBA" id="ARBA00022722"/>
    </source>
</evidence>
<dbReference type="HAMAP" id="MF_00265">
    <property type="entry name" value="VapC_Nob1"/>
    <property type="match status" value="1"/>
</dbReference>
<dbReference type="Gene3D" id="3.40.50.1010">
    <property type="entry name" value="5'-nuclease"/>
    <property type="match status" value="1"/>
</dbReference>
<evidence type="ECO:0000259" key="8">
    <source>
        <dbReference type="Pfam" id="PF01850"/>
    </source>
</evidence>
<evidence type="ECO:0000313" key="9">
    <source>
        <dbReference type="EMBL" id="KKK52390.1"/>
    </source>
</evidence>
<proteinExistence type="inferred from homology"/>
<dbReference type="PANTHER" id="PTHR33653">
    <property type="entry name" value="RIBONUCLEASE VAPC2"/>
    <property type="match status" value="1"/>
</dbReference>
<evidence type="ECO:0000256" key="2">
    <source>
        <dbReference type="ARBA" id="ARBA00022649"/>
    </source>
</evidence>
<dbReference type="InterPro" id="IPR002716">
    <property type="entry name" value="PIN_dom"/>
</dbReference>
<organism evidence="9">
    <name type="scientific">marine sediment metagenome</name>
    <dbReference type="NCBI Taxonomy" id="412755"/>
    <lineage>
        <taxon>unclassified sequences</taxon>
        <taxon>metagenomes</taxon>
        <taxon>ecological metagenomes</taxon>
    </lineage>
</organism>
<evidence type="ECO:0000256" key="4">
    <source>
        <dbReference type="ARBA" id="ARBA00022723"/>
    </source>
</evidence>
<keyword evidence="4" id="KW-0479">Metal-binding</keyword>
<evidence type="ECO:0000256" key="6">
    <source>
        <dbReference type="ARBA" id="ARBA00022842"/>
    </source>
</evidence>
<evidence type="ECO:0000256" key="5">
    <source>
        <dbReference type="ARBA" id="ARBA00022801"/>
    </source>
</evidence>
<dbReference type="GO" id="GO:0046872">
    <property type="term" value="F:metal ion binding"/>
    <property type="evidence" value="ECO:0007669"/>
    <property type="project" value="UniProtKB-KW"/>
</dbReference>
<name>A0A0F8WVG6_9ZZZZ</name>
<keyword evidence="3" id="KW-0540">Nuclease</keyword>
<dbReference type="SUPFAM" id="SSF88723">
    <property type="entry name" value="PIN domain-like"/>
    <property type="match status" value="1"/>
</dbReference>
<dbReference type="GO" id="GO:0016787">
    <property type="term" value="F:hydrolase activity"/>
    <property type="evidence" value="ECO:0007669"/>
    <property type="project" value="UniProtKB-KW"/>
</dbReference>
<accession>A0A0F8WVG6</accession>
<keyword evidence="5" id="KW-0378">Hydrolase</keyword>